<dbReference type="PANTHER" id="PTHR43377">
    <property type="entry name" value="BILIVERDIN REDUCTASE A"/>
    <property type="match status" value="1"/>
</dbReference>
<dbReference type="Gene3D" id="3.30.360.10">
    <property type="entry name" value="Dihydrodipicolinate Reductase, domain 2"/>
    <property type="match status" value="1"/>
</dbReference>
<sequence>MGAQGVPFRFGVVGSGWRAAFFARIARQVPERFAVAGVVTRTAERGAEVERDWGVPTVRTVAGLVRGDAGARPDLVVVSTPWDVTPGVIRELVAAGVPVLTETPPAPDADALDALWRDVGASGLVQVAEHSPFLPMHVARAALARRGLLGEVTSVQVSSTHRHHAAGLVRHLLGTGLADVTVRAQAFTAPLLDPMNRAGWTGATEPRDARTVLATLDFGEHGSALYDFTDNQWHNPLRADRLVLRGSAGELVDDRLVRWTDPRTVVGSRLVRRQYGIEQDMDGFDLDHVSLDGEVLYRNPFVGARLADDDLAVAGLLAGSADWVRGEGPAPYPLADGSHDHRIGLAIEESALTGEPVRVVAPAWAV</sequence>
<dbReference type="InterPro" id="IPR036291">
    <property type="entry name" value="NAD(P)-bd_dom_sf"/>
</dbReference>
<proteinExistence type="predicted"/>
<gene>
    <name evidence="2" type="ORF">Q760_01690</name>
</gene>
<organism evidence="2 3">
    <name type="scientific">Cellulomonas cellasea DSM 20118</name>
    <dbReference type="NCBI Taxonomy" id="1408250"/>
    <lineage>
        <taxon>Bacteria</taxon>
        <taxon>Bacillati</taxon>
        <taxon>Actinomycetota</taxon>
        <taxon>Actinomycetes</taxon>
        <taxon>Micrococcales</taxon>
        <taxon>Cellulomonadaceae</taxon>
        <taxon>Cellulomonas</taxon>
    </lineage>
</organism>
<dbReference type="STRING" id="1408250.Q760_01690"/>
<dbReference type="RefSeq" id="WP_034632444.1">
    <property type="nucleotide sequence ID" value="NZ_AXNT01000108.1"/>
</dbReference>
<dbReference type="SUPFAM" id="SSF51735">
    <property type="entry name" value="NAD(P)-binding Rossmann-fold domains"/>
    <property type="match status" value="1"/>
</dbReference>
<protein>
    <submittedName>
        <fullName evidence="2">Oxidoreductase</fullName>
    </submittedName>
</protein>
<dbReference type="Pfam" id="PF01408">
    <property type="entry name" value="GFO_IDH_MocA"/>
    <property type="match status" value="1"/>
</dbReference>
<dbReference type="Gene3D" id="3.40.50.720">
    <property type="entry name" value="NAD(P)-binding Rossmann-like Domain"/>
    <property type="match status" value="1"/>
</dbReference>
<dbReference type="AlphaFoldDB" id="A0A0A0B5G2"/>
<dbReference type="OrthoDB" id="9772350at2"/>
<reference evidence="2 3" key="1">
    <citation type="submission" date="2013-10" db="EMBL/GenBank/DDBJ databases">
        <authorList>
            <person name="Wang G."/>
            <person name="Zhuang W."/>
        </authorList>
    </citation>
    <scope>NUCLEOTIDE SEQUENCE [LARGE SCALE GENOMIC DNA]</scope>
    <source>
        <strain evidence="2 3">DSM 20118</strain>
    </source>
</reference>
<dbReference type="InterPro" id="IPR000683">
    <property type="entry name" value="Gfo/Idh/MocA-like_OxRdtase_N"/>
</dbReference>
<dbReference type="Proteomes" id="UP000029833">
    <property type="component" value="Unassembled WGS sequence"/>
</dbReference>
<evidence type="ECO:0000259" key="1">
    <source>
        <dbReference type="Pfam" id="PF01408"/>
    </source>
</evidence>
<dbReference type="EMBL" id="AXNT01000108">
    <property type="protein sequence ID" value="KGM01417.1"/>
    <property type="molecule type" value="Genomic_DNA"/>
</dbReference>
<feature type="domain" description="Gfo/Idh/MocA-like oxidoreductase N-terminal" evidence="1">
    <location>
        <begin position="8"/>
        <end position="118"/>
    </location>
</feature>
<name>A0A0A0B5G2_9CELL</name>
<dbReference type="InterPro" id="IPR051450">
    <property type="entry name" value="Gfo/Idh/MocA_Oxidoreductases"/>
</dbReference>
<keyword evidence="3" id="KW-1185">Reference proteome</keyword>
<dbReference type="PANTHER" id="PTHR43377:SF1">
    <property type="entry name" value="BILIVERDIN REDUCTASE A"/>
    <property type="match status" value="1"/>
</dbReference>
<dbReference type="GO" id="GO:0000166">
    <property type="term" value="F:nucleotide binding"/>
    <property type="evidence" value="ECO:0007669"/>
    <property type="project" value="InterPro"/>
</dbReference>
<evidence type="ECO:0000313" key="2">
    <source>
        <dbReference type="EMBL" id="KGM01417.1"/>
    </source>
</evidence>
<comment type="caution">
    <text evidence="2">The sequence shown here is derived from an EMBL/GenBank/DDBJ whole genome shotgun (WGS) entry which is preliminary data.</text>
</comment>
<evidence type="ECO:0000313" key="3">
    <source>
        <dbReference type="Proteomes" id="UP000029833"/>
    </source>
</evidence>
<accession>A0A0A0B5G2</accession>